<dbReference type="PANTHER" id="PTHR30055:SF146">
    <property type="entry name" value="HTH-TYPE TRANSCRIPTIONAL DUAL REGULATOR CECR"/>
    <property type="match status" value="1"/>
</dbReference>
<organism evidence="4 5">
    <name type="scientific">Insolitispirillum peregrinum</name>
    <dbReference type="NCBI Taxonomy" id="80876"/>
    <lineage>
        <taxon>Bacteria</taxon>
        <taxon>Pseudomonadati</taxon>
        <taxon>Pseudomonadota</taxon>
        <taxon>Alphaproteobacteria</taxon>
        <taxon>Rhodospirillales</taxon>
        <taxon>Novispirillaceae</taxon>
        <taxon>Insolitispirillum</taxon>
    </lineage>
</organism>
<proteinExistence type="predicted"/>
<dbReference type="Gene3D" id="1.10.10.60">
    <property type="entry name" value="Homeodomain-like"/>
    <property type="match status" value="1"/>
</dbReference>
<name>A0A1N7MR18_9PROT</name>
<evidence type="ECO:0000313" key="5">
    <source>
        <dbReference type="Proteomes" id="UP000185678"/>
    </source>
</evidence>
<dbReference type="EMBL" id="FTOA01000004">
    <property type="protein sequence ID" value="SIS88309.1"/>
    <property type="molecule type" value="Genomic_DNA"/>
</dbReference>
<gene>
    <name evidence="4" type="ORF">SAMN05421779_104277</name>
</gene>
<dbReference type="SUPFAM" id="SSF46689">
    <property type="entry name" value="Homeodomain-like"/>
    <property type="match status" value="1"/>
</dbReference>
<evidence type="ECO:0000256" key="2">
    <source>
        <dbReference type="PROSITE-ProRule" id="PRU00335"/>
    </source>
</evidence>
<keyword evidence="1 2" id="KW-0238">DNA-binding</keyword>
<sequence>MTETKPLTRGESRRQAMLAAATELFLEKGFEHTTLSDIVSRSKGSRSTLYEQFGNKEGLLRAMIEDVTSDIWAVIVPDESPLPFTEEALITLARRFVTAAMSPRAVAVFRILVTEGPRMPEMALFFLERGPRTIERLLAERFAEALRDRKTVGTPQQLAQVFIGGVMGVFHSYKVVGQYTDDIESKMNTHIPTAVRLFLNGIEETP</sequence>
<dbReference type="InterPro" id="IPR001647">
    <property type="entry name" value="HTH_TetR"/>
</dbReference>
<dbReference type="Pfam" id="PF14246">
    <property type="entry name" value="TetR_C_7"/>
    <property type="match status" value="1"/>
</dbReference>
<feature type="DNA-binding region" description="H-T-H motif" evidence="2">
    <location>
        <begin position="34"/>
        <end position="53"/>
    </location>
</feature>
<accession>A0A1N7MR18</accession>
<dbReference type="RefSeq" id="WP_076400711.1">
    <property type="nucleotide sequence ID" value="NZ_FTOA01000004.1"/>
</dbReference>
<dbReference type="PROSITE" id="PS50977">
    <property type="entry name" value="HTH_TETR_2"/>
    <property type="match status" value="1"/>
</dbReference>
<dbReference type="GO" id="GO:0000976">
    <property type="term" value="F:transcription cis-regulatory region binding"/>
    <property type="evidence" value="ECO:0007669"/>
    <property type="project" value="TreeGrafter"/>
</dbReference>
<dbReference type="STRING" id="80876.SAMN05421779_104277"/>
<dbReference type="SUPFAM" id="SSF48498">
    <property type="entry name" value="Tetracyclin repressor-like, C-terminal domain"/>
    <property type="match status" value="1"/>
</dbReference>
<dbReference type="AlphaFoldDB" id="A0A1N7MR18"/>
<dbReference type="InterPro" id="IPR039536">
    <property type="entry name" value="TetR_C_Proteobacteria"/>
</dbReference>
<dbReference type="InterPro" id="IPR036271">
    <property type="entry name" value="Tet_transcr_reg_TetR-rel_C_sf"/>
</dbReference>
<evidence type="ECO:0000313" key="4">
    <source>
        <dbReference type="EMBL" id="SIS88309.1"/>
    </source>
</evidence>
<evidence type="ECO:0000256" key="1">
    <source>
        <dbReference type="ARBA" id="ARBA00023125"/>
    </source>
</evidence>
<evidence type="ECO:0000259" key="3">
    <source>
        <dbReference type="PROSITE" id="PS50977"/>
    </source>
</evidence>
<dbReference type="OrthoDB" id="5292901at2"/>
<feature type="domain" description="HTH tetR-type" evidence="3">
    <location>
        <begin position="11"/>
        <end position="71"/>
    </location>
</feature>
<reference evidence="4 5" key="1">
    <citation type="submission" date="2017-01" db="EMBL/GenBank/DDBJ databases">
        <authorList>
            <person name="Mah S.A."/>
            <person name="Swanson W.J."/>
            <person name="Moy G.W."/>
            <person name="Vacquier V.D."/>
        </authorList>
    </citation>
    <scope>NUCLEOTIDE SEQUENCE [LARGE SCALE GENOMIC DNA]</scope>
    <source>
        <strain evidence="4 5">DSM 11589</strain>
    </source>
</reference>
<dbReference type="InterPro" id="IPR009057">
    <property type="entry name" value="Homeodomain-like_sf"/>
</dbReference>
<keyword evidence="5" id="KW-1185">Reference proteome</keyword>
<dbReference type="GO" id="GO:0003700">
    <property type="term" value="F:DNA-binding transcription factor activity"/>
    <property type="evidence" value="ECO:0007669"/>
    <property type="project" value="TreeGrafter"/>
</dbReference>
<dbReference type="PRINTS" id="PR00455">
    <property type="entry name" value="HTHTETR"/>
</dbReference>
<dbReference type="Pfam" id="PF00440">
    <property type="entry name" value="TetR_N"/>
    <property type="match status" value="1"/>
</dbReference>
<dbReference type="PANTHER" id="PTHR30055">
    <property type="entry name" value="HTH-TYPE TRANSCRIPTIONAL REGULATOR RUTR"/>
    <property type="match status" value="1"/>
</dbReference>
<dbReference type="InterPro" id="IPR050109">
    <property type="entry name" value="HTH-type_TetR-like_transc_reg"/>
</dbReference>
<protein>
    <submittedName>
        <fullName evidence="4">Transcriptional regulator, TetR family</fullName>
    </submittedName>
</protein>
<dbReference type="Gene3D" id="1.10.357.10">
    <property type="entry name" value="Tetracycline Repressor, domain 2"/>
    <property type="match status" value="1"/>
</dbReference>
<dbReference type="Proteomes" id="UP000185678">
    <property type="component" value="Unassembled WGS sequence"/>
</dbReference>